<organism evidence="6 7">
    <name type="scientific">endosymbiont of Galathealinum brachiosum</name>
    <dbReference type="NCBI Taxonomy" id="2200906"/>
    <lineage>
        <taxon>Bacteria</taxon>
        <taxon>Pseudomonadati</taxon>
        <taxon>Pseudomonadota</taxon>
        <taxon>Gammaproteobacteria</taxon>
        <taxon>sulfur-oxidizing symbionts</taxon>
    </lineage>
</organism>
<dbReference type="EMBL" id="QFXC01000003">
    <property type="protein sequence ID" value="RDH85617.1"/>
    <property type="molecule type" value="Genomic_DNA"/>
</dbReference>
<evidence type="ECO:0000256" key="2">
    <source>
        <dbReference type="ARBA" id="ARBA00022679"/>
    </source>
</evidence>
<protein>
    <recommendedName>
        <fullName evidence="1">tRNA-uridine aminocarboxypropyltransferase</fullName>
        <ecNumber evidence="1">2.5.1.25</ecNumber>
    </recommendedName>
</protein>
<dbReference type="Proteomes" id="UP000254266">
    <property type="component" value="Unassembled WGS sequence"/>
</dbReference>
<evidence type="ECO:0000256" key="4">
    <source>
        <dbReference type="ARBA" id="ARBA00022694"/>
    </source>
</evidence>
<accession>A0A370DMS9</accession>
<evidence type="ECO:0000256" key="3">
    <source>
        <dbReference type="ARBA" id="ARBA00022691"/>
    </source>
</evidence>
<keyword evidence="3" id="KW-0949">S-adenosyl-L-methionine</keyword>
<keyword evidence="7" id="KW-1185">Reference proteome</keyword>
<dbReference type="GO" id="GO:0008033">
    <property type="term" value="P:tRNA processing"/>
    <property type="evidence" value="ECO:0007669"/>
    <property type="project" value="UniProtKB-KW"/>
</dbReference>
<gene>
    <name evidence="6" type="ORF">DIZ80_01425</name>
</gene>
<comment type="caution">
    <text evidence="6">The sequence shown here is derived from an EMBL/GenBank/DDBJ whole genome shotgun (WGS) entry which is preliminary data.</text>
</comment>
<dbReference type="InterPro" id="IPR005636">
    <property type="entry name" value="DTW"/>
</dbReference>
<keyword evidence="4" id="KW-0819">tRNA processing</keyword>
<evidence type="ECO:0000313" key="7">
    <source>
        <dbReference type="Proteomes" id="UP000254266"/>
    </source>
</evidence>
<proteinExistence type="predicted"/>
<evidence type="ECO:0000259" key="5">
    <source>
        <dbReference type="SMART" id="SM01144"/>
    </source>
</evidence>
<dbReference type="EC" id="2.5.1.25" evidence="1"/>
<dbReference type="AlphaFoldDB" id="A0A370DMS9"/>
<dbReference type="InterPro" id="IPR039262">
    <property type="entry name" value="DTWD2/TAPT"/>
</dbReference>
<dbReference type="Pfam" id="PF03942">
    <property type="entry name" value="DTW"/>
    <property type="match status" value="1"/>
</dbReference>
<dbReference type="SMART" id="SM01144">
    <property type="entry name" value="DTW"/>
    <property type="match status" value="1"/>
</dbReference>
<dbReference type="GO" id="GO:0016432">
    <property type="term" value="F:tRNA-uridine aminocarboxypropyltransferase activity"/>
    <property type="evidence" value="ECO:0007669"/>
    <property type="project" value="UniProtKB-EC"/>
</dbReference>
<feature type="domain" description="DTW" evidence="5">
    <location>
        <begin position="1"/>
        <end position="152"/>
    </location>
</feature>
<keyword evidence="2" id="KW-0808">Transferase</keyword>
<name>A0A370DMS9_9GAMM</name>
<sequence>MQFILLTHSREISKKTNTGQLVQQLIPDTQIIIWQRTQPDKKLLQLIKSGATALVYPAEETTLSVDPQSFENFILIDGTWQEARKIYNRSPYLHPLPRVQLSSEKVSNYSLRRNQIEGGLCTVECVAELLRENSCSGLADELDVLFHQFMAKI</sequence>
<dbReference type="PANTHER" id="PTHR21392">
    <property type="entry name" value="TRNA-URIDINE AMINOCARBOXYPROPYLTRANSFERASE 2"/>
    <property type="match status" value="1"/>
</dbReference>
<evidence type="ECO:0000256" key="1">
    <source>
        <dbReference type="ARBA" id="ARBA00012386"/>
    </source>
</evidence>
<dbReference type="PANTHER" id="PTHR21392:SF1">
    <property type="entry name" value="TRNA-URIDINE AMINOCARBOXYPROPYLTRANSFERASE"/>
    <property type="match status" value="1"/>
</dbReference>
<reference evidence="6 7" key="1">
    <citation type="journal article" date="2018" name="ISME J.">
        <title>Endosymbiont genomes yield clues of tubeworm success.</title>
        <authorList>
            <person name="Li Y."/>
            <person name="Liles M.R."/>
            <person name="Halanych K.M."/>
        </authorList>
    </citation>
    <scope>NUCLEOTIDE SEQUENCE [LARGE SCALE GENOMIC DNA]</scope>
    <source>
        <strain evidence="6">A1464</strain>
    </source>
</reference>
<evidence type="ECO:0000313" key="6">
    <source>
        <dbReference type="EMBL" id="RDH85617.1"/>
    </source>
</evidence>